<evidence type="ECO:0000313" key="3">
    <source>
        <dbReference type="Proteomes" id="UP000664521"/>
    </source>
</evidence>
<evidence type="ECO:0000313" key="2">
    <source>
        <dbReference type="EMBL" id="CAF9910634.1"/>
    </source>
</evidence>
<dbReference type="PANTHER" id="PTHR31527:SF0">
    <property type="entry name" value="RE64534P"/>
    <property type="match status" value="1"/>
</dbReference>
<dbReference type="PANTHER" id="PTHR31527">
    <property type="entry name" value="RE64534P"/>
    <property type="match status" value="1"/>
</dbReference>
<dbReference type="Proteomes" id="UP000664521">
    <property type="component" value="Unassembled WGS sequence"/>
</dbReference>
<protein>
    <recommendedName>
        <fullName evidence="1">DUF1989 domain-containing protein</fullName>
    </recommendedName>
</protein>
<keyword evidence="3" id="KW-1185">Reference proteome</keyword>
<accession>A0A8H3ESL1</accession>
<sequence>MHLIPARHAQSVCLTEGQRLRVYNPSGTQVVDFFAFSPSTLAASTDASTPKRLEFLSLAHTRISTLHLMPHPGDILVSNLYRPMLTITRDTWIDGGGTHDTLISACDEIRYRKLGVKFPQDPVAGEGHRSCAMNLEEELCNYLGKDREGQWSGIETPSPLNLFMNVPWTSQSEPTKPSAVSDHNEPVEPRKIHVAAPNGPSGSFVEFEAAMDLLVVMSACPNDMSKTNGEEMICKDAGFEALN</sequence>
<dbReference type="Pfam" id="PF09347">
    <property type="entry name" value="DUF1989"/>
    <property type="match status" value="1"/>
</dbReference>
<gene>
    <name evidence="2" type="ORF">HETSPECPRED_010130</name>
</gene>
<reference evidence="2" key="1">
    <citation type="submission" date="2021-03" db="EMBL/GenBank/DDBJ databases">
        <authorList>
            <person name="Tagirdzhanova G."/>
        </authorList>
    </citation>
    <scope>NUCLEOTIDE SEQUENCE</scope>
</reference>
<organism evidence="2 3">
    <name type="scientific">Heterodermia speciosa</name>
    <dbReference type="NCBI Taxonomy" id="116794"/>
    <lineage>
        <taxon>Eukaryota</taxon>
        <taxon>Fungi</taxon>
        <taxon>Dikarya</taxon>
        <taxon>Ascomycota</taxon>
        <taxon>Pezizomycotina</taxon>
        <taxon>Lecanoromycetes</taxon>
        <taxon>OSLEUM clade</taxon>
        <taxon>Lecanoromycetidae</taxon>
        <taxon>Caliciales</taxon>
        <taxon>Physciaceae</taxon>
        <taxon>Heterodermia</taxon>
    </lineage>
</organism>
<dbReference type="AlphaFoldDB" id="A0A8H3ESL1"/>
<comment type="caution">
    <text evidence="2">The sequence shown here is derived from an EMBL/GenBank/DDBJ whole genome shotgun (WGS) entry which is preliminary data.</text>
</comment>
<name>A0A8H3ESL1_9LECA</name>
<dbReference type="EMBL" id="CAJPDS010000009">
    <property type="protein sequence ID" value="CAF9910634.1"/>
    <property type="molecule type" value="Genomic_DNA"/>
</dbReference>
<feature type="domain" description="DUF1989" evidence="1">
    <location>
        <begin position="3"/>
        <end position="173"/>
    </location>
</feature>
<evidence type="ECO:0000259" key="1">
    <source>
        <dbReference type="Pfam" id="PF09347"/>
    </source>
</evidence>
<dbReference type="InterPro" id="IPR018959">
    <property type="entry name" value="DUF1989"/>
</dbReference>
<dbReference type="OrthoDB" id="504708at2759"/>
<proteinExistence type="predicted"/>